<accession>A0A9Q0F5N4</accession>
<proteinExistence type="predicted"/>
<feature type="coiled-coil region" evidence="1">
    <location>
        <begin position="165"/>
        <end position="224"/>
    </location>
</feature>
<keyword evidence="1" id="KW-0175">Coiled coil</keyword>
<sequence length="1175" mass="137146">MEKVHEELDEAKAEIEKLKEDLRCKAALSENLKRVHNEKLIQIEEASKTIEKQAQELNEKLQEITAAKERSEDLQCRLNEKEAIIRRLSTANDKLRVDCSLKDRKWEEEKRNLVLALDEANEKNLDLEQKIHVFRAEIEGLKGLLSTSQKKCMEAEKKAKAPGELRERDDMLLKLEEEYGKVENQLKWKKEQFKHLEEAHVKLRDQFKESKKEWEREKSTMIDEICSLQTSLDSQTRISEDLQSRLKICNQALAHEETRRKYLEVEVSEFKVRFDNIFTECQDAKSQLECLATKRDNEIAALRHSLGTKEIFYKEIEHRAGKLEDENRDLLASLKELREAQIKEMGCSSSLSKLRNKLKNLEQIHKDCSVNLRAKEAGWNSQLEKLSGELTDYNSAVEDKERTVQDLQMELENCYCAIMQLKLQSEEAAIMLLVLQSGIADARLKLRDVGAQMSLHQKGRDEEVSFLTGQLEMKNTALEKARREIEEEHEKLVSLLKGQESLDTIKEQQLLTEKELERYKEMLEDSSRRQLHFKEQAEQVENDMKEKIRALRDSLDLFNAELLLEREKAASLSRRVDSLNPIDEKWQLMQEDFRRCNQVLGELSRRQLLLEEQALQIESNSSERLTEVCDALEKEWDEQCEKVASLSKRVESLGLVEEQKLHLQSEIERYKELLEESSKKALQVETDLQETLGEVSNALDSATSELAEERRKTASLLTRVESFEHIEEKQLLMQKKLERYKEMLEQSSSRQLCLEKQASMKENNWKEKLKEVNDALDRLNSEFAAKLSEGHAVEFELWLWKCIAQRLKDDLEESRALRRELEASLLAQVKVEETIKKEKESLIQTIEVKSSRIDDLQRQIECIEKEVETTESTAAHCARMETMIESERESLHIAMTEKDKTLSNLQREIGWLEQESLRREFESLLFAQIRTEKEVEHEKEDLIHVIEEKDRRIDDFLQFAKLLEEKFNSSLATFSLELDEKKAEINLVQEAWEKIAAAEILAQHEIEEKKLMIVELEDNIISIQKELQSQQKLSSYSYEKAMEIEAELEAKHLEMKELTTLMETKLRTSEALVGDLKNEKKILVEDIMKLSAERKDLLGFIEGLGTRINQLFGEDMQLVGSLERMVQSFENDGFDLNTVADNEILVKENRNPILSPSTRKFEGPIVERFPFRELN</sequence>
<reference evidence="2" key="2">
    <citation type="journal article" date="2023" name="Plants (Basel)">
        <title>Annotation of the Turnera subulata (Passifloraceae) Draft Genome Reveals the S-Locus Evolved after the Divergence of Turneroideae from Passifloroideae in a Stepwise Manner.</title>
        <authorList>
            <person name="Henning P.M."/>
            <person name="Roalson E.H."/>
            <person name="Mir W."/>
            <person name="McCubbin A.G."/>
            <person name="Shore J.S."/>
        </authorList>
    </citation>
    <scope>NUCLEOTIDE SEQUENCE</scope>
    <source>
        <strain evidence="2">F60SS</strain>
    </source>
</reference>
<feature type="coiled-coil region" evidence="1">
    <location>
        <begin position="468"/>
        <end position="561"/>
    </location>
</feature>
<feature type="coiled-coil region" evidence="1">
    <location>
        <begin position="615"/>
        <end position="915"/>
    </location>
</feature>
<evidence type="ECO:0000313" key="2">
    <source>
        <dbReference type="EMBL" id="KAJ4825341.1"/>
    </source>
</evidence>
<dbReference type="InterPro" id="IPR040262">
    <property type="entry name" value="At4g38062-like"/>
</dbReference>
<keyword evidence="3" id="KW-1185">Reference proteome</keyword>
<dbReference type="EMBL" id="JAKUCV010006932">
    <property type="protein sequence ID" value="KAJ4825341.1"/>
    <property type="molecule type" value="Genomic_DNA"/>
</dbReference>
<protein>
    <submittedName>
        <fullName evidence="2">Uncharacterized protein</fullName>
    </submittedName>
</protein>
<name>A0A9Q0F5N4_9ROSI</name>
<feature type="coiled-coil region" evidence="1">
    <location>
        <begin position="313"/>
        <end position="424"/>
    </location>
</feature>
<comment type="caution">
    <text evidence="2">The sequence shown here is derived from an EMBL/GenBank/DDBJ whole genome shotgun (WGS) entry which is preliminary data.</text>
</comment>
<organism evidence="2 3">
    <name type="scientific">Turnera subulata</name>
    <dbReference type="NCBI Taxonomy" id="218843"/>
    <lineage>
        <taxon>Eukaryota</taxon>
        <taxon>Viridiplantae</taxon>
        <taxon>Streptophyta</taxon>
        <taxon>Embryophyta</taxon>
        <taxon>Tracheophyta</taxon>
        <taxon>Spermatophyta</taxon>
        <taxon>Magnoliopsida</taxon>
        <taxon>eudicotyledons</taxon>
        <taxon>Gunneridae</taxon>
        <taxon>Pentapetalae</taxon>
        <taxon>rosids</taxon>
        <taxon>fabids</taxon>
        <taxon>Malpighiales</taxon>
        <taxon>Passifloraceae</taxon>
        <taxon>Turnera</taxon>
    </lineage>
</organism>
<feature type="coiled-coil region" evidence="1">
    <location>
        <begin position="1"/>
        <end position="137"/>
    </location>
</feature>
<dbReference type="PANTHER" id="PTHR45287:SF4">
    <property type="entry name" value="OS03G0691500 PROTEIN"/>
    <property type="match status" value="1"/>
</dbReference>
<feature type="coiled-coil region" evidence="1">
    <location>
        <begin position="1006"/>
        <end position="1093"/>
    </location>
</feature>
<dbReference type="AlphaFoldDB" id="A0A9Q0F5N4"/>
<evidence type="ECO:0000313" key="3">
    <source>
        <dbReference type="Proteomes" id="UP001141552"/>
    </source>
</evidence>
<dbReference type="Proteomes" id="UP001141552">
    <property type="component" value="Unassembled WGS sequence"/>
</dbReference>
<gene>
    <name evidence="2" type="ORF">Tsubulata_002688</name>
</gene>
<dbReference type="PANTHER" id="PTHR45287">
    <property type="entry name" value="OS03G0691500 PROTEIN"/>
    <property type="match status" value="1"/>
</dbReference>
<reference evidence="2" key="1">
    <citation type="submission" date="2022-02" db="EMBL/GenBank/DDBJ databases">
        <authorList>
            <person name="Henning P.M."/>
            <person name="McCubbin A.G."/>
            <person name="Shore J.S."/>
        </authorList>
    </citation>
    <scope>NUCLEOTIDE SEQUENCE</scope>
    <source>
        <strain evidence="2">F60SS</strain>
        <tissue evidence="2">Leaves</tissue>
    </source>
</reference>
<dbReference type="OrthoDB" id="685795at2759"/>
<evidence type="ECO:0000256" key="1">
    <source>
        <dbReference type="SAM" id="Coils"/>
    </source>
</evidence>